<dbReference type="GO" id="GO:0005634">
    <property type="term" value="C:nucleus"/>
    <property type="evidence" value="ECO:0007669"/>
    <property type="project" value="TreeGrafter"/>
</dbReference>
<dbReference type="VEuPathDB" id="TrichDB:TRFO_35917"/>
<dbReference type="Proteomes" id="UP000179807">
    <property type="component" value="Unassembled WGS sequence"/>
</dbReference>
<proteinExistence type="predicted"/>
<dbReference type="GO" id="GO:0008270">
    <property type="term" value="F:zinc ion binding"/>
    <property type="evidence" value="ECO:0007669"/>
    <property type="project" value="UniProtKB-KW"/>
</dbReference>
<name>A0A1J4JJT0_9EUKA</name>
<gene>
    <name evidence="7" type="ORF">TRFO_35917</name>
</gene>
<dbReference type="InterPro" id="IPR001841">
    <property type="entry name" value="Znf_RING"/>
</dbReference>
<evidence type="ECO:0000256" key="3">
    <source>
        <dbReference type="ARBA" id="ARBA00022833"/>
    </source>
</evidence>
<reference evidence="7" key="1">
    <citation type="submission" date="2016-10" db="EMBL/GenBank/DDBJ databases">
        <authorList>
            <person name="Benchimol M."/>
            <person name="Almeida L.G."/>
            <person name="Vasconcelos A.T."/>
            <person name="Perreira-Neves A."/>
            <person name="Rosa I.A."/>
            <person name="Tasca T."/>
            <person name="Bogo M.R."/>
            <person name="de Souza W."/>
        </authorList>
    </citation>
    <scope>NUCLEOTIDE SEQUENCE [LARGE SCALE GENOMIC DNA]</scope>
    <source>
        <strain evidence="7">K</strain>
    </source>
</reference>
<organism evidence="7 8">
    <name type="scientific">Tritrichomonas foetus</name>
    <dbReference type="NCBI Taxonomy" id="1144522"/>
    <lineage>
        <taxon>Eukaryota</taxon>
        <taxon>Metamonada</taxon>
        <taxon>Parabasalia</taxon>
        <taxon>Tritrichomonadida</taxon>
        <taxon>Tritrichomonadidae</taxon>
        <taxon>Tritrichomonas</taxon>
    </lineage>
</organism>
<evidence type="ECO:0000256" key="4">
    <source>
        <dbReference type="PROSITE-ProRule" id="PRU00175"/>
    </source>
</evidence>
<feature type="region of interest" description="Disordered" evidence="5">
    <location>
        <begin position="264"/>
        <end position="283"/>
    </location>
</feature>
<dbReference type="RefSeq" id="XP_068350916.1">
    <property type="nucleotide sequence ID" value="XM_068510533.1"/>
</dbReference>
<dbReference type="GO" id="GO:0006511">
    <property type="term" value="P:ubiquitin-dependent protein catabolic process"/>
    <property type="evidence" value="ECO:0007669"/>
    <property type="project" value="TreeGrafter"/>
</dbReference>
<dbReference type="PANTHER" id="PTHR45931:SF3">
    <property type="entry name" value="RING ZINC FINGER-CONTAINING PROTEIN"/>
    <property type="match status" value="1"/>
</dbReference>
<keyword evidence="1" id="KW-0479">Metal-binding</keyword>
<dbReference type="OrthoDB" id="4348522at2759"/>
<keyword evidence="2 4" id="KW-0863">Zinc-finger</keyword>
<dbReference type="GeneID" id="94845237"/>
<keyword evidence="8" id="KW-1185">Reference proteome</keyword>
<accession>A0A1J4JJT0</accession>
<evidence type="ECO:0000259" key="6">
    <source>
        <dbReference type="PROSITE" id="PS50089"/>
    </source>
</evidence>
<dbReference type="InterPro" id="IPR051834">
    <property type="entry name" value="RING_finger_E3_ligase"/>
</dbReference>
<dbReference type="PROSITE" id="PS50089">
    <property type="entry name" value="ZF_RING_2"/>
    <property type="match status" value="1"/>
</dbReference>
<dbReference type="CDD" id="cd16454">
    <property type="entry name" value="RING-H2_PA-TM-RING"/>
    <property type="match status" value="1"/>
</dbReference>
<dbReference type="SMART" id="SM00184">
    <property type="entry name" value="RING"/>
    <property type="match status" value="1"/>
</dbReference>
<dbReference type="Pfam" id="PF13639">
    <property type="entry name" value="zf-RING_2"/>
    <property type="match status" value="1"/>
</dbReference>
<dbReference type="SUPFAM" id="SSF57850">
    <property type="entry name" value="RING/U-box"/>
    <property type="match status" value="1"/>
</dbReference>
<protein>
    <recommendedName>
        <fullName evidence="6">RING-type domain-containing protein</fullName>
    </recommendedName>
</protein>
<dbReference type="Gene3D" id="3.30.40.10">
    <property type="entry name" value="Zinc/RING finger domain, C3HC4 (zinc finger)"/>
    <property type="match status" value="1"/>
</dbReference>
<evidence type="ECO:0000313" key="7">
    <source>
        <dbReference type="EMBL" id="OHS97779.1"/>
    </source>
</evidence>
<keyword evidence="3" id="KW-0862">Zinc</keyword>
<comment type="caution">
    <text evidence="7">The sequence shown here is derived from an EMBL/GenBank/DDBJ whole genome shotgun (WGS) entry which is preliminary data.</text>
</comment>
<dbReference type="GO" id="GO:0061630">
    <property type="term" value="F:ubiquitin protein ligase activity"/>
    <property type="evidence" value="ECO:0007669"/>
    <property type="project" value="TreeGrafter"/>
</dbReference>
<sequence length="355" mass="40123">MNVRRVQVRPSISHHRHSQIDTNIYANSNSTNRRPLQVHTINYAEVAGAIARRNNVAHSSVSNSGSSGRSRLSRAHHNHNINIGTTFNGFSGSSFQGSNVTVNNDNFYLSQYAVNSGNTINANNGNIQMDNHGISINSSDIQIGNHGIRINNRHIHPGSNAVHNTEYNNDYISGHSVGNGVEGSVGRFRARDRLNHRRSVLNSVDIRAFERLREQGYSIDPFLFINEELVFRPRAEREEQMHRIDEMSDEASSIIARIQNRLDRVQDDGENDDDEFPYNPDDFNSDEEIPESRLIMRSIRNKEVREGGECVICLSEFLPKCEIAELPCGHIFHPECIQSWVKKHPTCPICRSSTV</sequence>
<feature type="domain" description="RING-type" evidence="6">
    <location>
        <begin position="310"/>
        <end position="351"/>
    </location>
</feature>
<evidence type="ECO:0000256" key="5">
    <source>
        <dbReference type="SAM" id="MobiDB-lite"/>
    </source>
</evidence>
<evidence type="ECO:0000313" key="8">
    <source>
        <dbReference type="Proteomes" id="UP000179807"/>
    </source>
</evidence>
<evidence type="ECO:0000256" key="2">
    <source>
        <dbReference type="ARBA" id="ARBA00022771"/>
    </source>
</evidence>
<dbReference type="EMBL" id="MLAK01001094">
    <property type="protein sequence ID" value="OHS97779.1"/>
    <property type="molecule type" value="Genomic_DNA"/>
</dbReference>
<dbReference type="PANTHER" id="PTHR45931">
    <property type="entry name" value="SI:CH211-59O9.10"/>
    <property type="match status" value="1"/>
</dbReference>
<evidence type="ECO:0000256" key="1">
    <source>
        <dbReference type="ARBA" id="ARBA00022723"/>
    </source>
</evidence>
<dbReference type="AlphaFoldDB" id="A0A1J4JJT0"/>
<dbReference type="InterPro" id="IPR013083">
    <property type="entry name" value="Znf_RING/FYVE/PHD"/>
</dbReference>